<name>A0ACB9P0W2_9MYRT</name>
<evidence type="ECO:0000313" key="1">
    <source>
        <dbReference type="EMBL" id="KAI4342187.1"/>
    </source>
</evidence>
<reference evidence="2" key="1">
    <citation type="journal article" date="2023" name="Front. Plant Sci.">
        <title>Chromosomal-level genome assembly of Melastoma candidum provides insights into trichome evolution.</title>
        <authorList>
            <person name="Zhong Y."/>
            <person name="Wu W."/>
            <person name="Sun C."/>
            <person name="Zou P."/>
            <person name="Liu Y."/>
            <person name="Dai S."/>
            <person name="Zhou R."/>
        </authorList>
    </citation>
    <scope>NUCLEOTIDE SEQUENCE [LARGE SCALE GENOMIC DNA]</scope>
</reference>
<comment type="caution">
    <text evidence="1">The sequence shown here is derived from an EMBL/GenBank/DDBJ whole genome shotgun (WGS) entry which is preliminary data.</text>
</comment>
<evidence type="ECO:0000313" key="2">
    <source>
        <dbReference type="Proteomes" id="UP001057402"/>
    </source>
</evidence>
<protein>
    <submittedName>
        <fullName evidence="1">Uncharacterized protein</fullName>
    </submittedName>
</protein>
<organism evidence="1 2">
    <name type="scientific">Melastoma candidum</name>
    <dbReference type="NCBI Taxonomy" id="119954"/>
    <lineage>
        <taxon>Eukaryota</taxon>
        <taxon>Viridiplantae</taxon>
        <taxon>Streptophyta</taxon>
        <taxon>Embryophyta</taxon>
        <taxon>Tracheophyta</taxon>
        <taxon>Spermatophyta</taxon>
        <taxon>Magnoliopsida</taxon>
        <taxon>eudicotyledons</taxon>
        <taxon>Gunneridae</taxon>
        <taxon>Pentapetalae</taxon>
        <taxon>rosids</taxon>
        <taxon>malvids</taxon>
        <taxon>Myrtales</taxon>
        <taxon>Melastomataceae</taxon>
        <taxon>Melastomatoideae</taxon>
        <taxon>Melastomateae</taxon>
        <taxon>Melastoma</taxon>
    </lineage>
</organism>
<gene>
    <name evidence="1" type="ORF">MLD38_026838</name>
</gene>
<keyword evidence="2" id="KW-1185">Reference proteome</keyword>
<dbReference type="EMBL" id="CM042886">
    <property type="protein sequence ID" value="KAI4342187.1"/>
    <property type="molecule type" value="Genomic_DNA"/>
</dbReference>
<proteinExistence type="predicted"/>
<sequence length="180" mass="20180">MTSLRLSLASPSSSPKLLAPPSCVLAARFPSWRPVPSFRIFRSVFEGRHGLPRLSTRSRRASSGSPFRCFASVLTPELKNTLDKVVTSHKVVLFMKGTKDFPQCGFSNTVVQILKSLNVPFETINILENELLRQGLKEYSMWPTFPQLYIEGEFFGGCDITVEAYKNGELQELLEKAMCS</sequence>
<accession>A0ACB9P0W2</accession>
<dbReference type="Proteomes" id="UP001057402">
    <property type="component" value="Chromosome 7"/>
</dbReference>